<reference evidence="2 3" key="1">
    <citation type="journal article" date="2018" name="Front. Plant Sci.">
        <title>Red Clover (Trifolium pratense) and Zigzag Clover (T. medium) - A Picture of Genomic Similarities and Differences.</title>
        <authorList>
            <person name="Dluhosova J."/>
            <person name="Istvanek J."/>
            <person name="Nedelnik J."/>
            <person name="Repkova J."/>
        </authorList>
    </citation>
    <scope>NUCLEOTIDE SEQUENCE [LARGE SCALE GENOMIC DNA]</scope>
    <source>
        <strain evidence="3">cv. 10/8</strain>
        <tissue evidence="2">Leaf</tissue>
    </source>
</reference>
<accession>A0A392UUM5</accession>
<protein>
    <submittedName>
        <fullName evidence="2">Uncharacterized protein</fullName>
    </submittedName>
</protein>
<organism evidence="2 3">
    <name type="scientific">Trifolium medium</name>
    <dbReference type="NCBI Taxonomy" id="97028"/>
    <lineage>
        <taxon>Eukaryota</taxon>
        <taxon>Viridiplantae</taxon>
        <taxon>Streptophyta</taxon>
        <taxon>Embryophyta</taxon>
        <taxon>Tracheophyta</taxon>
        <taxon>Spermatophyta</taxon>
        <taxon>Magnoliopsida</taxon>
        <taxon>eudicotyledons</taxon>
        <taxon>Gunneridae</taxon>
        <taxon>Pentapetalae</taxon>
        <taxon>rosids</taxon>
        <taxon>fabids</taxon>
        <taxon>Fabales</taxon>
        <taxon>Fabaceae</taxon>
        <taxon>Papilionoideae</taxon>
        <taxon>50 kb inversion clade</taxon>
        <taxon>NPAAA clade</taxon>
        <taxon>Hologalegina</taxon>
        <taxon>IRL clade</taxon>
        <taxon>Trifolieae</taxon>
        <taxon>Trifolium</taxon>
    </lineage>
</organism>
<dbReference type="EMBL" id="LXQA010950899">
    <property type="protein sequence ID" value="MCI78435.1"/>
    <property type="molecule type" value="Genomic_DNA"/>
</dbReference>
<evidence type="ECO:0000313" key="3">
    <source>
        <dbReference type="Proteomes" id="UP000265520"/>
    </source>
</evidence>
<feature type="compositionally biased region" description="Acidic residues" evidence="1">
    <location>
        <begin position="29"/>
        <end position="49"/>
    </location>
</feature>
<comment type="caution">
    <text evidence="2">The sequence shown here is derived from an EMBL/GenBank/DDBJ whole genome shotgun (WGS) entry which is preliminary data.</text>
</comment>
<feature type="region of interest" description="Disordered" evidence="1">
    <location>
        <begin position="28"/>
        <end position="49"/>
    </location>
</feature>
<gene>
    <name evidence="2" type="ORF">A2U01_0099705</name>
</gene>
<keyword evidence="3" id="KW-1185">Reference proteome</keyword>
<proteinExistence type="predicted"/>
<sequence>MAMNDDSRDVVVWPAMVISSVMAMNGDFGDGDDDFSDGDDDDDLCDGDE</sequence>
<evidence type="ECO:0000313" key="2">
    <source>
        <dbReference type="EMBL" id="MCI78435.1"/>
    </source>
</evidence>
<name>A0A392UUM5_9FABA</name>
<evidence type="ECO:0000256" key="1">
    <source>
        <dbReference type="SAM" id="MobiDB-lite"/>
    </source>
</evidence>
<dbReference type="AlphaFoldDB" id="A0A392UUM5"/>
<dbReference type="Proteomes" id="UP000265520">
    <property type="component" value="Unassembled WGS sequence"/>
</dbReference>